<dbReference type="EMBL" id="GBXM01077325">
    <property type="protein sequence ID" value="JAH31252.1"/>
    <property type="molecule type" value="Transcribed_RNA"/>
</dbReference>
<name>A0A0E9RR28_ANGAN</name>
<reference evidence="1" key="2">
    <citation type="journal article" date="2015" name="Fish Shellfish Immunol.">
        <title>Early steps in the European eel (Anguilla anguilla)-Vibrio vulnificus interaction in the gills: Role of the RtxA13 toxin.</title>
        <authorList>
            <person name="Callol A."/>
            <person name="Pajuelo D."/>
            <person name="Ebbesson L."/>
            <person name="Teles M."/>
            <person name="MacKenzie S."/>
            <person name="Amaro C."/>
        </authorList>
    </citation>
    <scope>NUCLEOTIDE SEQUENCE</scope>
</reference>
<protein>
    <submittedName>
        <fullName evidence="1">Uncharacterized protein</fullName>
    </submittedName>
</protein>
<organism evidence="1">
    <name type="scientific">Anguilla anguilla</name>
    <name type="common">European freshwater eel</name>
    <name type="synonym">Muraena anguilla</name>
    <dbReference type="NCBI Taxonomy" id="7936"/>
    <lineage>
        <taxon>Eukaryota</taxon>
        <taxon>Metazoa</taxon>
        <taxon>Chordata</taxon>
        <taxon>Craniata</taxon>
        <taxon>Vertebrata</taxon>
        <taxon>Euteleostomi</taxon>
        <taxon>Actinopterygii</taxon>
        <taxon>Neopterygii</taxon>
        <taxon>Teleostei</taxon>
        <taxon>Anguilliformes</taxon>
        <taxon>Anguillidae</taxon>
        <taxon>Anguilla</taxon>
    </lineage>
</organism>
<dbReference type="AlphaFoldDB" id="A0A0E9RR28"/>
<evidence type="ECO:0000313" key="1">
    <source>
        <dbReference type="EMBL" id="JAH31252.1"/>
    </source>
</evidence>
<proteinExistence type="predicted"/>
<accession>A0A0E9RR28</accession>
<sequence length="42" mass="4509">MTNETSLSTSLILNVATPSHESRGAYNPRSYRGSLLALNGTK</sequence>
<reference evidence="1" key="1">
    <citation type="submission" date="2014-11" db="EMBL/GenBank/DDBJ databases">
        <authorList>
            <person name="Amaro Gonzalez C."/>
        </authorList>
    </citation>
    <scope>NUCLEOTIDE SEQUENCE</scope>
</reference>